<sequence>MTAAGRASSRENIVSPTGSLKVYYDAVCPGCRRDRARYERWAGEAGEQVAWCDVTTYQQALRDKGIDPQAALLSLHVEDDAGRIVDGIDAYVLLMQRVPRLRPLAWLIGLPGVKALLSWCYDHWVRRRLAREGRLPD</sequence>
<dbReference type="EMBL" id="NSKB01000018">
    <property type="protein sequence ID" value="PAU73996.1"/>
    <property type="molecule type" value="Genomic_DNA"/>
</dbReference>
<reference evidence="1 2" key="1">
    <citation type="submission" date="2017-08" db="EMBL/GenBank/DDBJ databases">
        <title>Halomonas alkalisoli sp. nov., isolated from saline alkaline soil.</title>
        <authorList>
            <person name="Wang D."/>
            <person name="Zhang G."/>
        </authorList>
    </citation>
    <scope>NUCLEOTIDE SEQUENCE [LARGE SCALE GENOMIC DNA]</scope>
    <source>
        <strain evidence="1 2">WRN001</strain>
    </source>
</reference>
<dbReference type="AlphaFoldDB" id="A0A2A2EMI4"/>
<dbReference type="InterPro" id="IPR044691">
    <property type="entry name" value="DCC1_Trx"/>
</dbReference>
<proteinExistence type="predicted"/>
<dbReference type="PANTHER" id="PTHR34290:SF2">
    <property type="entry name" value="OS04G0668800 PROTEIN"/>
    <property type="match status" value="1"/>
</dbReference>
<accession>A0A2A2EMI4</accession>
<dbReference type="PANTHER" id="PTHR34290">
    <property type="entry name" value="SI:CH73-390P7.2"/>
    <property type="match status" value="1"/>
</dbReference>
<name>A0A2A2EMI4_9GAMM</name>
<evidence type="ECO:0000313" key="1">
    <source>
        <dbReference type="EMBL" id="PAU73996.1"/>
    </source>
</evidence>
<dbReference type="InterPro" id="IPR007263">
    <property type="entry name" value="DCC1-like"/>
</dbReference>
<keyword evidence="2" id="KW-1185">Reference proteome</keyword>
<dbReference type="OrthoDB" id="5294764at2"/>
<dbReference type="GO" id="GO:0015035">
    <property type="term" value="F:protein-disulfide reductase activity"/>
    <property type="evidence" value="ECO:0007669"/>
    <property type="project" value="InterPro"/>
</dbReference>
<comment type="caution">
    <text evidence="1">The sequence shown here is derived from an EMBL/GenBank/DDBJ whole genome shotgun (WGS) entry which is preliminary data.</text>
</comment>
<evidence type="ECO:0000313" key="2">
    <source>
        <dbReference type="Proteomes" id="UP000217771"/>
    </source>
</evidence>
<organism evidence="1 2">
    <name type="scientific">Halomonas salipaludis</name>
    <dbReference type="NCBI Taxonomy" id="2032625"/>
    <lineage>
        <taxon>Bacteria</taxon>
        <taxon>Pseudomonadati</taxon>
        <taxon>Pseudomonadota</taxon>
        <taxon>Gammaproteobacteria</taxon>
        <taxon>Oceanospirillales</taxon>
        <taxon>Halomonadaceae</taxon>
        <taxon>Halomonas</taxon>
    </lineage>
</organism>
<gene>
    <name evidence="1" type="ORF">CK498_24840</name>
</gene>
<dbReference type="Proteomes" id="UP000217771">
    <property type="component" value="Unassembled WGS sequence"/>
</dbReference>
<protein>
    <submittedName>
        <fullName evidence="1">Thiol-disulfide oxidoreductase</fullName>
    </submittedName>
</protein>
<dbReference type="Pfam" id="PF04134">
    <property type="entry name" value="DCC1-like"/>
    <property type="match status" value="1"/>
</dbReference>